<dbReference type="EMBL" id="JACTAG010000004">
    <property type="protein sequence ID" value="MBD3666180.1"/>
    <property type="molecule type" value="Genomic_DNA"/>
</dbReference>
<name>A0A927D6K9_9RHOB</name>
<proteinExistence type="predicted"/>
<dbReference type="AlphaFoldDB" id="A0A927D6K9"/>
<organism evidence="1 2">
    <name type="scientific">Sulfitobacter aestuariivivens</name>
    <dbReference type="NCBI Taxonomy" id="2766981"/>
    <lineage>
        <taxon>Bacteria</taxon>
        <taxon>Pseudomonadati</taxon>
        <taxon>Pseudomonadota</taxon>
        <taxon>Alphaproteobacteria</taxon>
        <taxon>Rhodobacterales</taxon>
        <taxon>Roseobacteraceae</taxon>
        <taxon>Sulfitobacter</taxon>
    </lineage>
</organism>
<evidence type="ECO:0000313" key="2">
    <source>
        <dbReference type="Proteomes" id="UP000635142"/>
    </source>
</evidence>
<dbReference type="RefSeq" id="WP_191077210.1">
    <property type="nucleotide sequence ID" value="NZ_JACTAG010000004.1"/>
</dbReference>
<reference evidence="1" key="1">
    <citation type="submission" date="2020-08" db="EMBL/GenBank/DDBJ databases">
        <title>Sulfitobacter aestuariivivens sp. nov., isolated from a tidal flat.</title>
        <authorList>
            <person name="Park S."/>
            <person name="Yoon J.-H."/>
        </authorList>
    </citation>
    <scope>NUCLEOTIDE SEQUENCE</scope>
    <source>
        <strain evidence="1">TSTF-M16</strain>
    </source>
</reference>
<sequence>MSREAGERLIGVSGLPIAPGVSPELVRDALCFIVKSVAATIDLQTNRQVRRSIETARNALARYSAKEKELLSFGFPMPVDPTDWKKSALDEFDTWLTLPKPQSETVQLRTILYPYLLALFQLTFGKKPTAYYYLREEQDGPTLAFIRQAAMEIDKAYTELVLPSGFRAASRFGNGEEGTVLKSLPEGDALRSAIETFLPRFPADDPATRIGEQEEGESDRTAFFRAFRLIGFALQWRHLQ</sequence>
<gene>
    <name evidence="1" type="ORF">H9Q16_19755</name>
</gene>
<protein>
    <submittedName>
        <fullName evidence="1">Uncharacterized protein</fullName>
    </submittedName>
</protein>
<accession>A0A927D6K9</accession>
<dbReference type="Proteomes" id="UP000635142">
    <property type="component" value="Unassembled WGS sequence"/>
</dbReference>
<evidence type="ECO:0000313" key="1">
    <source>
        <dbReference type="EMBL" id="MBD3666180.1"/>
    </source>
</evidence>
<comment type="caution">
    <text evidence="1">The sequence shown here is derived from an EMBL/GenBank/DDBJ whole genome shotgun (WGS) entry which is preliminary data.</text>
</comment>
<keyword evidence="2" id="KW-1185">Reference proteome</keyword>